<keyword evidence="3" id="KW-0812">Transmembrane</keyword>
<sequence>MLPPQLRASSSSGLRRPSITSVRAIAFATQLTIPNTTVPTSQQKRTFFRQREYSWNSHLDPEYHEYHRKRHQRVRAALRDALRRRSKWQMPLPFSRVLGSRAASHWSRSNLKRWPQIEEEVRKKTKAEDDYELSPGEKRWRKQMDAVKDYVDANPYRAVFGKPFDPFWSPTMWGPLIPSWAKGESESASVAHEASPTTASNHDPSAQDAARPRHAKSFAKTSSFSYSSTKGSGKAPVIQANSSSWDSTSNEVKHLEYDPISGRMIPSKPSSTTANALDPTGHTQASKHAGQGNMAVDLPVKRFVGDLRPASTLVRASKARSAPAAAPQLKPVEEKSSTAEKLSILPKDDVDLMTADAIRASMGKTLRTREGTTQSIKTDRSVLSNDFDRRWKEITSQIEDARQQLAESKAKSSLQITKQRGETTIQPALNRMYSETPAAQKKIRKALAMLDGYSDKPMGMQTSFRQEQKACADQKQTPLAQEISNKAFEGLASSDGYSQEPLGLQKTYANEVQAVAQEGRPGLEQEIANRVQETYQDDGYTNKPVGLQKTFSNERKAVENQDRPTLAEEIVNKGSEDFVPADGYSMKPIGLQSNYANEREAVSKQSRPDIAEEIASKTLQDTQVNDGYTTRPIGLQSNYANERRAVLKRARPDIAQEIANKPSEDIPTNDGYSTDPIGLQSNFAQEREAVAKNDRPDIAEEISRKPGEEILINDGYTTQPIGLQNSYANERKAVADQVRPDIASEIANKPLENTESVDGYTKEPIGLQSTYAKEREEVAKGIRPALADEMEHDAQVAAQAQSGLAGQHEDGYTNKAVGLQSCYEKEREACSKGRRPTLEEELKAMNNLPKTQAKDPALLLPPSLQFLAGKGYVPRTRPVDGAKVQKQAAAREMLDSEISTQKQVMSMYETRHAHDIITKGEGDMDTNVARFAKSDKWYKQNNTLRTSSKVEDELVSEVVRICKENGLMQHSDYDKVQKELKDRVKFLESQVKRATSKQDELKMENGNLEAQVRQHMRQQSKLLRTRQQLSNENRELSAKLDNQQNASGLHESALPSGFQWAEPSSYKILAYDPNNSWSSDSMQIVSTTSRFADNEVPISVPQALSSVSEPTRFVTHFAGLQKEGYQAIHASGNLLVLRKVHSTGSNTAEEVATKVTQKSTSATSTVNPVDGTVRYHTETATGNYASPTGFVNHDPVFPIEKPAEADPKQSEESEELLVKDGVYYRHYPRVHRQEPVFSGSGKHHEHHRGRSRRHEKRASWKRRVKFAFSVGATSAALVYALGVGAELARGEKERQRREGTA</sequence>
<feature type="compositionally biased region" description="Basic residues" evidence="2">
    <location>
        <begin position="1241"/>
        <end position="1258"/>
    </location>
</feature>
<evidence type="ECO:0000256" key="2">
    <source>
        <dbReference type="SAM" id="MobiDB-lite"/>
    </source>
</evidence>
<feature type="region of interest" description="Disordered" evidence="2">
    <location>
        <begin position="315"/>
        <end position="341"/>
    </location>
</feature>
<protein>
    <submittedName>
        <fullName evidence="4">Uncharacterized protein</fullName>
    </submittedName>
</protein>
<evidence type="ECO:0000313" key="5">
    <source>
        <dbReference type="Proteomes" id="UP000799538"/>
    </source>
</evidence>
<gene>
    <name evidence="4" type="ORF">BDZ85DRAFT_258719</name>
</gene>
<dbReference type="EMBL" id="ML992503">
    <property type="protein sequence ID" value="KAF2226177.1"/>
    <property type="molecule type" value="Genomic_DNA"/>
</dbReference>
<keyword evidence="3" id="KW-0472">Membrane</keyword>
<feature type="compositionally biased region" description="Polar residues" evidence="2">
    <location>
        <begin position="239"/>
        <end position="250"/>
    </location>
</feature>
<dbReference type="OrthoDB" id="3946750at2759"/>
<keyword evidence="3" id="KW-1133">Transmembrane helix</keyword>
<evidence type="ECO:0000256" key="3">
    <source>
        <dbReference type="SAM" id="Phobius"/>
    </source>
</evidence>
<feature type="compositionally biased region" description="Low complexity" evidence="2">
    <location>
        <begin position="315"/>
        <end position="327"/>
    </location>
</feature>
<feature type="region of interest" description="Disordered" evidence="2">
    <location>
        <begin position="1235"/>
        <end position="1258"/>
    </location>
</feature>
<accession>A0A6A6GKJ6</accession>
<feature type="region of interest" description="Disordered" evidence="2">
    <location>
        <begin position="184"/>
        <end position="292"/>
    </location>
</feature>
<feature type="compositionally biased region" description="Polar residues" evidence="2">
    <location>
        <begin position="268"/>
        <end position="286"/>
    </location>
</feature>
<keyword evidence="1" id="KW-0175">Coiled coil</keyword>
<feature type="compositionally biased region" description="Low complexity" evidence="2">
    <location>
        <begin position="218"/>
        <end position="234"/>
    </location>
</feature>
<dbReference type="Proteomes" id="UP000799538">
    <property type="component" value="Unassembled WGS sequence"/>
</dbReference>
<name>A0A6A6GKJ6_9PEZI</name>
<keyword evidence="5" id="KW-1185">Reference proteome</keyword>
<organism evidence="4 5">
    <name type="scientific">Elsinoe ampelina</name>
    <dbReference type="NCBI Taxonomy" id="302913"/>
    <lineage>
        <taxon>Eukaryota</taxon>
        <taxon>Fungi</taxon>
        <taxon>Dikarya</taxon>
        <taxon>Ascomycota</taxon>
        <taxon>Pezizomycotina</taxon>
        <taxon>Dothideomycetes</taxon>
        <taxon>Dothideomycetidae</taxon>
        <taxon>Myriangiales</taxon>
        <taxon>Elsinoaceae</taxon>
        <taxon>Elsinoe</taxon>
    </lineage>
</organism>
<proteinExistence type="predicted"/>
<feature type="coiled-coil region" evidence="1">
    <location>
        <begin position="977"/>
        <end position="1046"/>
    </location>
</feature>
<evidence type="ECO:0000313" key="4">
    <source>
        <dbReference type="EMBL" id="KAF2226177.1"/>
    </source>
</evidence>
<feature type="transmembrane region" description="Helical" evidence="3">
    <location>
        <begin position="1266"/>
        <end position="1288"/>
    </location>
</feature>
<reference evidence="5" key="1">
    <citation type="journal article" date="2020" name="Stud. Mycol.">
        <title>101 Dothideomycetes genomes: A test case for predicting lifestyles and emergence of pathogens.</title>
        <authorList>
            <person name="Haridas S."/>
            <person name="Albert R."/>
            <person name="Binder M."/>
            <person name="Bloem J."/>
            <person name="LaButti K."/>
            <person name="Salamov A."/>
            <person name="Andreopoulos B."/>
            <person name="Baker S."/>
            <person name="Barry K."/>
            <person name="Bills G."/>
            <person name="Bluhm B."/>
            <person name="Cannon C."/>
            <person name="Castanera R."/>
            <person name="Culley D."/>
            <person name="Daum C."/>
            <person name="Ezra D."/>
            <person name="Gonzalez J."/>
            <person name="Henrissat B."/>
            <person name="Kuo A."/>
            <person name="Liang C."/>
            <person name="Lipzen A."/>
            <person name="Lutzoni F."/>
            <person name="Magnuson J."/>
            <person name="Mondo S."/>
            <person name="Nolan M."/>
            <person name="Ohm R."/>
            <person name="Pangilinan J."/>
            <person name="Park H.-J."/>
            <person name="Ramirez L."/>
            <person name="Alfaro M."/>
            <person name="Sun H."/>
            <person name="Tritt A."/>
            <person name="Yoshinaga Y."/>
            <person name="Zwiers L.-H."/>
            <person name="Turgeon B."/>
            <person name="Goodwin S."/>
            <person name="Spatafora J."/>
            <person name="Crous P."/>
            <person name="Grigoriev I."/>
        </authorList>
    </citation>
    <scope>NUCLEOTIDE SEQUENCE [LARGE SCALE GENOMIC DNA]</scope>
    <source>
        <strain evidence="5">CECT 20119</strain>
    </source>
</reference>
<evidence type="ECO:0000256" key="1">
    <source>
        <dbReference type="SAM" id="Coils"/>
    </source>
</evidence>
<feature type="compositionally biased region" description="Low complexity" evidence="2">
    <location>
        <begin position="186"/>
        <end position="195"/>
    </location>
</feature>